<evidence type="ECO:0000313" key="2">
    <source>
        <dbReference type="Proteomes" id="UP001222027"/>
    </source>
</evidence>
<dbReference type="AlphaFoldDB" id="A0AAV8QJR7"/>
<sequence length="109" mass="12433">MCRCRSLSLRCTVADMGWRRTSKRQMCGLQKPPDIYQQFGRSATSIQAATLVILILMKRKIKLVMIGVCFVRGQFMFGDCNFRLSVLFERSTLCLSTKFPLVTEALCDP</sequence>
<keyword evidence="2" id="KW-1185">Reference proteome</keyword>
<reference evidence="1 2" key="1">
    <citation type="submission" date="2022-12" db="EMBL/GenBank/DDBJ databases">
        <title>Chromosome-scale assembly of the Ensete ventricosum genome.</title>
        <authorList>
            <person name="Dussert Y."/>
            <person name="Stocks J."/>
            <person name="Wendawek A."/>
            <person name="Woldeyes F."/>
            <person name="Nichols R.A."/>
            <person name="Borrell J.S."/>
        </authorList>
    </citation>
    <scope>NUCLEOTIDE SEQUENCE [LARGE SCALE GENOMIC DNA]</scope>
    <source>
        <strain evidence="2">cv. Maze</strain>
        <tissue evidence="1">Seeds</tissue>
    </source>
</reference>
<evidence type="ECO:0000313" key="1">
    <source>
        <dbReference type="EMBL" id="KAJ8478782.1"/>
    </source>
</evidence>
<organism evidence="1 2">
    <name type="scientific">Ensete ventricosum</name>
    <name type="common">Abyssinian banana</name>
    <name type="synonym">Musa ensete</name>
    <dbReference type="NCBI Taxonomy" id="4639"/>
    <lineage>
        <taxon>Eukaryota</taxon>
        <taxon>Viridiplantae</taxon>
        <taxon>Streptophyta</taxon>
        <taxon>Embryophyta</taxon>
        <taxon>Tracheophyta</taxon>
        <taxon>Spermatophyta</taxon>
        <taxon>Magnoliopsida</taxon>
        <taxon>Liliopsida</taxon>
        <taxon>Zingiberales</taxon>
        <taxon>Musaceae</taxon>
        <taxon>Ensete</taxon>
    </lineage>
</organism>
<dbReference type="EMBL" id="JAQQAF010000006">
    <property type="protein sequence ID" value="KAJ8478782.1"/>
    <property type="molecule type" value="Genomic_DNA"/>
</dbReference>
<gene>
    <name evidence="1" type="ORF">OPV22_022509</name>
</gene>
<dbReference type="Proteomes" id="UP001222027">
    <property type="component" value="Unassembled WGS sequence"/>
</dbReference>
<name>A0AAV8QJR7_ENSVE</name>
<proteinExistence type="predicted"/>
<accession>A0AAV8QJR7</accession>
<comment type="caution">
    <text evidence="1">The sequence shown here is derived from an EMBL/GenBank/DDBJ whole genome shotgun (WGS) entry which is preliminary data.</text>
</comment>
<protein>
    <submittedName>
        <fullName evidence="1">Uncharacterized protein</fullName>
    </submittedName>
</protein>